<dbReference type="Proteomes" id="UP000054785">
    <property type="component" value="Unassembled WGS sequence"/>
</dbReference>
<dbReference type="OrthoDB" id="5641522at2"/>
<evidence type="ECO:0000256" key="6">
    <source>
        <dbReference type="ARBA" id="ARBA00023136"/>
    </source>
</evidence>
<evidence type="ECO:0000313" key="9">
    <source>
        <dbReference type="Proteomes" id="UP000054785"/>
    </source>
</evidence>
<dbReference type="GO" id="GO:0009279">
    <property type="term" value="C:cell outer membrane"/>
    <property type="evidence" value="ECO:0007669"/>
    <property type="project" value="UniProtKB-SubCell"/>
</dbReference>
<name>A0A0W0TNE8_9GAMM</name>
<evidence type="ECO:0000313" key="8">
    <source>
        <dbReference type="EMBL" id="KTC97098.1"/>
    </source>
</evidence>
<dbReference type="Pfam" id="PF03349">
    <property type="entry name" value="Toluene_X"/>
    <property type="match status" value="1"/>
</dbReference>
<keyword evidence="6" id="KW-0472">Membrane</keyword>
<dbReference type="SUPFAM" id="SSF56935">
    <property type="entry name" value="Porins"/>
    <property type="match status" value="1"/>
</dbReference>
<evidence type="ECO:0000256" key="4">
    <source>
        <dbReference type="ARBA" id="ARBA00022692"/>
    </source>
</evidence>
<dbReference type="RefSeq" id="WP_028386188.1">
    <property type="nucleotide sequence ID" value="NZ_CAAAHN010000004.1"/>
</dbReference>
<evidence type="ECO:0000256" key="2">
    <source>
        <dbReference type="ARBA" id="ARBA00008163"/>
    </source>
</evidence>
<dbReference type="PANTHER" id="PTHR35093:SF8">
    <property type="entry name" value="OUTER MEMBRANE PROTEIN NMB0088-RELATED"/>
    <property type="match status" value="1"/>
</dbReference>
<comment type="similarity">
    <text evidence="2">Belongs to the OmpP1/FadL family.</text>
</comment>
<keyword evidence="3" id="KW-1134">Transmembrane beta strand</keyword>
<evidence type="ECO:0000256" key="7">
    <source>
        <dbReference type="ARBA" id="ARBA00023237"/>
    </source>
</evidence>
<comment type="subcellular location">
    <subcellularLocation>
        <location evidence="1">Cell outer membrane</location>
        <topology evidence="1">Multi-pass membrane protein</topology>
    </subcellularLocation>
</comment>
<comment type="caution">
    <text evidence="8">The sequence shown here is derived from an EMBL/GenBank/DDBJ whole genome shotgun (WGS) entry which is preliminary data.</text>
</comment>
<keyword evidence="4" id="KW-0812">Transmembrane</keyword>
<accession>A0A0W0TNE8</accession>
<dbReference type="AlphaFoldDB" id="A0A0W0TNE8"/>
<evidence type="ECO:0000256" key="3">
    <source>
        <dbReference type="ARBA" id="ARBA00022452"/>
    </source>
</evidence>
<keyword evidence="5" id="KW-0732">Signal</keyword>
<sequence length="391" mass="43045">MRRPVFSGMLSVLTLPAFANAIQLFTGLNYANPAELFKVQESEFIIGSVGQNLNMKFRGNSINFNTFRYDEGRATTNQTDALPYGRFARRINQKLVLGVDVTEPYFSNLRWGNNSILRYITTQTVLRDVDISPRASVALSQSLFVGAGLNINLLRNNEINFAVPTGPLSYANLINKSSATKTGFNLGAYYVVNPTNFVGVSYFSPIKMNTTGPSILNGTNVFNNDYSSPLPLPATGVLSFTHFFSKTWLANLQMFYSDWSPLKTVDLINTAVGSDFIFQSKYRGSYAFIGVVRHQYTEKLGLSLIGVMDTNPVPSTLRSPALPSDNQYALAISSDYALTKQATLQFIYGHGVAKPRINLSAPTPAGERLQLTTGHINVNANVIDLRVKIAV</sequence>
<evidence type="ECO:0000256" key="1">
    <source>
        <dbReference type="ARBA" id="ARBA00004571"/>
    </source>
</evidence>
<dbReference type="PATRIC" id="fig|45065.4.peg.2245"/>
<proteinExistence type="inferred from homology"/>
<reference evidence="8 9" key="1">
    <citation type="submission" date="2015-11" db="EMBL/GenBank/DDBJ databases">
        <title>Genomic analysis of 38 Legionella species identifies large and diverse effector repertoires.</title>
        <authorList>
            <person name="Burstein D."/>
            <person name="Amaro F."/>
            <person name="Zusman T."/>
            <person name="Lifshitz Z."/>
            <person name="Cohen O."/>
            <person name="Gilbert J.A."/>
            <person name="Pupko T."/>
            <person name="Shuman H.A."/>
            <person name="Segal G."/>
        </authorList>
    </citation>
    <scope>NUCLEOTIDE SEQUENCE [LARGE SCALE GENOMIC DNA]</scope>
    <source>
        <strain evidence="8 9">ATCC 49504</strain>
    </source>
</reference>
<organism evidence="8 9">
    <name type="scientific">Legionella geestiana</name>
    <dbReference type="NCBI Taxonomy" id="45065"/>
    <lineage>
        <taxon>Bacteria</taxon>
        <taxon>Pseudomonadati</taxon>
        <taxon>Pseudomonadota</taxon>
        <taxon>Gammaproteobacteria</taxon>
        <taxon>Legionellales</taxon>
        <taxon>Legionellaceae</taxon>
        <taxon>Legionella</taxon>
    </lineage>
</organism>
<keyword evidence="7" id="KW-0998">Cell outer membrane</keyword>
<dbReference type="STRING" id="45065.Lgee_2069"/>
<gene>
    <name evidence="8" type="ORF">Lgee_2069</name>
</gene>
<dbReference type="Gene3D" id="2.40.160.60">
    <property type="entry name" value="Outer membrane protein transport protein (OMPP1/FadL/TodX)"/>
    <property type="match status" value="1"/>
</dbReference>
<keyword evidence="9" id="KW-1185">Reference proteome</keyword>
<dbReference type="InterPro" id="IPR005017">
    <property type="entry name" value="OMPP1/FadL/TodX"/>
</dbReference>
<dbReference type="PANTHER" id="PTHR35093">
    <property type="entry name" value="OUTER MEMBRANE PROTEIN NMB0088-RELATED"/>
    <property type="match status" value="1"/>
</dbReference>
<evidence type="ECO:0000256" key="5">
    <source>
        <dbReference type="ARBA" id="ARBA00022729"/>
    </source>
</evidence>
<dbReference type="GO" id="GO:0015483">
    <property type="term" value="F:long-chain fatty acid transporting porin activity"/>
    <property type="evidence" value="ECO:0007669"/>
    <property type="project" value="TreeGrafter"/>
</dbReference>
<protein>
    <submittedName>
        <fullName evidence="8">Outer membrane protein</fullName>
    </submittedName>
</protein>
<dbReference type="EMBL" id="LNYC01000073">
    <property type="protein sequence ID" value="KTC97098.1"/>
    <property type="molecule type" value="Genomic_DNA"/>
</dbReference>